<dbReference type="InterPro" id="IPR052394">
    <property type="entry name" value="LRR-containing"/>
</dbReference>
<proteinExistence type="predicted"/>
<dbReference type="InterPro" id="IPR032675">
    <property type="entry name" value="LRR_dom_sf"/>
</dbReference>
<dbReference type="GeneID" id="110143739"/>
<sequence>MRGPLQGPGEKEDQEEGAAAASGRPAGGPEAKKGLDADSDSDQETEGARRPGRLGEDTLYLRFCRAHSVVPASCFLRQGSAPELSLRHRGLGPQGARALARALTSNPYVKRLDLRDNGLCGAGAEALAGALSKTRSICGEMLGPALAENTGLTELSVRWNHLRGPGAIAFARGLEANIFLRVLDISYNGCGDSGASAVGEALKTNNVLEELYMSNNRVSAAGALSLGLGLRVNQTLRILAVSRNPMRSEGCSGVLKSVQANPQSALELLDFSDIQVNREFDDLASSVKVILPGLCIKTAARRVEYKKELLAVFRPSE</sequence>
<dbReference type="PANTHER" id="PTHR24114">
    <property type="entry name" value="LEUCINE RICH REPEAT FAMILY PROTEIN"/>
    <property type="match status" value="1"/>
</dbReference>
<dbReference type="Gene3D" id="3.80.10.10">
    <property type="entry name" value="Ribonuclease Inhibitor"/>
    <property type="match status" value="2"/>
</dbReference>
<evidence type="ECO:0000256" key="1">
    <source>
        <dbReference type="SAM" id="MobiDB-lite"/>
    </source>
</evidence>
<reference evidence="2" key="1">
    <citation type="journal article" date="2022" name="J. Hered.">
        <title>A De Novo Chromosome-Level Genome Assembly of the White-Tailed Deer, Odocoileus Virginianus.</title>
        <authorList>
            <person name="London E.W."/>
            <person name="Roca A.L."/>
            <person name="Novakofski J.E."/>
            <person name="Mateus-Pinilla N.E."/>
        </authorList>
    </citation>
    <scope>NUCLEOTIDE SEQUENCE [LARGE SCALE GENOMIC DNA]</scope>
</reference>
<name>A0ABM4IVJ2_ODOVR</name>
<protein>
    <submittedName>
        <fullName evidence="3">Leucine-rich repeat-containing protein 74B isoform X2</fullName>
    </submittedName>
</protein>
<reference evidence="3" key="2">
    <citation type="submission" date="2025-08" db="UniProtKB">
        <authorList>
            <consortium name="RefSeq"/>
        </authorList>
    </citation>
    <scope>IDENTIFICATION</scope>
    <source>
        <tissue evidence="3">Tongue muscle</tissue>
    </source>
</reference>
<feature type="region of interest" description="Disordered" evidence="1">
    <location>
        <begin position="1"/>
        <end position="52"/>
    </location>
</feature>
<evidence type="ECO:0000313" key="3">
    <source>
        <dbReference type="RefSeq" id="XP_070331845.1"/>
    </source>
</evidence>
<dbReference type="RefSeq" id="XP_070331845.1">
    <property type="nucleotide sequence ID" value="XM_070475744.1"/>
</dbReference>
<dbReference type="Pfam" id="PF13516">
    <property type="entry name" value="LRR_6"/>
    <property type="match status" value="5"/>
</dbReference>
<dbReference type="Proteomes" id="UP001652640">
    <property type="component" value="Chromosome 12"/>
</dbReference>
<dbReference type="SMART" id="SM00368">
    <property type="entry name" value="LRR_RI"/>
    <property type="match status" value="6"/>
</dbReference>
<dbReference type="InterPro" id="IPR001611">
    <property type="entry name" value="Leu-rich_rpt"/>
</dbReference>
<organism evidence="2 3">
    <name type="scientific">Odocoileus virginianus</name>
    <name type="common">White-tailed deer</name>
    <dbReference type="NCBI Taxonomy" id="9874"/>
    <lineage>
        <taxon>Eukaryota</taxon>
        <taxon>Metazoa</taxon>
        <taxon>Chordata</taxon>
        <taxon>Craniata</taxon>
        <taxon>Vertebrata</taxon>
        <taxon>Euteleostomi</taxon>
        <taxon>Mammalia</taxon>
        <taxon>Eutheria</taxon>
        <taxon>Laurasiatheria</taxon>
        <taxon>Artiodactyla</taxon>
        <taxon>Ruminantia</taxon>
        <taxon>Pecora</taxon>
        <taxon>Cervidae</taxon>
        <taxon>Odocoileinae</taxon>
        <taxon>Odocoileus</taxon>
    </lineage>
</organism>
<accession>A0ABM4IVJ2</accession>
<dbReference type="SUPFAM" id="SSF52047">
    <property type="entry name" value="RNI-like"/>
    <property type="match status" value="1"/>
</dbReference>
<dbReference type="PANTHER" id="PTHR24114:SF37">
    <property type="entry name" value="LEUCINE-RICH REPEAT-CONTAINING PROTEIN 74B"/>
    <property type="match status" value="1"/>
</dbReference>
<feature type="compositionally biased region" description="Low complexity" evidence="1">
    <location>
        <begin position="17"/>
        <end position="29"/>
    </location>
</feature>
<evidence type="ECO:0000313" key="2">
    <source>
        <dbReference type="Proteomes" id="UP001652640"/>
    </source>
</evidence>
<keyword evidence="2" id="KW-1185">Reference proteome</keyword>
<gene>
    <name evidence="3" type="primary">LRRC74B</name>
</gene>